<proteinExistence type="inferred from homology"/>
<comment type="caution">
    <text evidence="7">The sequence shown here is derived from an EMBL/GenBank/DDBJ whole genome shotgun (WGS) entry which is preliminary data.</text>
</comment>
<dbReference type="EMBL" id="JAEVLS010000004">
    <property type="protein sequence ID" value="MBM0106702.1"/>
    <property type="molecule type" value="Genomic_DNA"/>
</dbReference>
<feature type="domain" description="RNA polymerase sigma factor 70 region 4 type 2" evidence="6">
    <location>
        <begin position="132"/>
        <end position="184"/>
    </location>
</feature>
<dbReference type="SUPFAM" id="SSF88659">
    <property type="entry name" value="Sigma3 and sigma4 domains of RNA polymerase sigma factors"/>
    <property type="match status" value="1"/>
</dbReference>
<organism evidence="7 8">
    <name type="scientific">Steroidobacter gossypii</name>
    <dbReference type="NCBI Taxonomy" id="2805490"/>
    <lineage>
        <taxon>Bacteria</taxon>
        <taxon>Pseudomonadati</taxon>
        <taxon>Pseudomonadota</taxon>
        <taxon>Gammaproteobacteria</taxon>
        <taxon>Steroidobacterales</taxon>
        <taxon>Steroidobacteraceae</taxon>
        <taxon>Steroidobacter</taxon>
    </lineage>
</organism>
<accession>A0ABS1X0G4</accession>
<reference evidence="7 8" key="1">
    <citation type="journal article" date="2021" name="Int. J. Syst. Evol. Microbiol.">
        <title>Steroidobacter gossypii sp. nov., isolated from soil of cotton cropping field.</title>
        <authorList>
            <person name="Huang R."/>
            <person name="Yang S."/>
            <person name="Zhen C."/>
            <person name="Liu W."/>
        </authorList>
    </citation>
    <scope>NUCLEOTIDE SEQUENCE [LARGE SCALE GENOMIC DNA]</scope>
    <source>
        <strain evidence="7 8">S1-65</strain>
    </source>
</reference>
<dbReference type="Gene3D" id="1.10.10.10">
    <property type="entry name" value="Winged helix-like DNA-binding domain superfamily/Winged helix DNA-binding domain"/>
    <property type="match status" value="1"/>
</dbReference>
<evidence type="ECO:0000256" key="4">
    <source>
        <dbReference type="ARBA" id="ARBA00023163"/>
    </source>
</evidence>
<dbReference type="InterPro" id="IPR013325">
    <property type="entry name" value="RNA_pol_sigma_r2"/>
</dbReference>
<evidence type="ECO:0000259" key="5">
    <source>
        <dbReference type="Pfam" id="PF04542"/>
    </source>
</evidence>
<dbReference type="InterPro" id="IPR013324">
    <property type="entry name" value="RNA_pol_sigma_r3/r4-like"/>
</dbReference>
<dbReference type="InterPro" id="IPR039425">
    <property type="entry name" value="RNA_pol_sigma-70-like"/>
</dbReference>
<dbReference type="InterPro" id="IPR014284">
    <property type="entry name" value="RNA_pol_sigma-70_dom"/>
</dbReference>
<keyword evidence="8" id="KW-1185">Reference proteome</keyword>
<dbReference type="InterPro" id="IPR013249">
    <property type="entry name" value="RNA_pol_sigma70_r4_t2"/>
</dbReference>
<keyword evidence="2" id="KW-0805">Transcription regulation</keyword>
<evidence type="ECO:0000256" key="3">
    <source>
        <dbReference type="ARBA" id="ARBA00023082"/>
    </source>
</evidence>
<dbReference type="Proteomes" id="UP000661077">
    <property type="component" value="Unassembled WGS sequence"/>
</dbReference>
<comment type="similarity">
    <text evidence="1">Belongs to the sigma-70 factor family. ECF subfamily.</text>
</comment>
<dbReference type="SUPFAM" id="SSF88946">
    <property type="entry name" value="Sigma2 domain of RNA polymerase sigma factors"/>
    <property type="match status" value="1"/>
</dbReference>
<dbReference type="InterPro" id="IPR036388">
    <property type="entry name" value="WH-like_DNA-bd_sf"/>
</dbReference>
<sequence length="190" mass="21457">MDRVVETDGACVPGDMGTPRWNVELADQELVSALSEQFRPALARYFHRRRLPERDVEDAIQEVFVRLSKRQGLAGMANVSGYLFETAASVAIDHRRRANARSSQSHEQYEEQLHAVADHSTDAVIEGKQSLELLRAGLLELPERTRNAFLLVRLEQMRYAEVAARLGISVSAVEKHVLKAVTHLTMRLNR</sequence>
<name>A0ABS1X0G4_9GAMM</name>
<dbReference type="NCBIfam" id="TIGR02937">
    <property type="entry name" value="sigma70-ECF"/>
    <property type="match status" value="1"/>
</dbReference>
<feature type="domain" description="RNA polymerase sigma-70 region 2" evidence="5">
    <location>
        <begin position="36"/>
        <end position="99"/>
    </location>
</feature>
<evidence type="ECO:0000313" key="7">
    <source>
        <dbReference type="EMBL" id="MBM0106702.1"/>
    </source>
</evidence>
<dbReference type="PANTHER" id="PTHR43133">
    <property type="entry name" value="RNA POLYMERASE ECF-TYPE SIGMA FACTO"/>
    <property type="match status" value="1"/>
</dbReference>
<dbReference type="InterPro" id="IPR007627">
    <property type="entry name" value="RNA_pol_sigma70_r2"/>
</dbReference>
<keyword evidence="3" id="KW-0731">Sigma factor</keyword>
<dbReference type="Gene3D" id="1.10.1740.10">
    <property type="match status" value="1"/>
</dbReference>
<protein>
    <submittedName>
        <fullName evidence="7">Sigma-70 family RNA polymerase sigma factor</fullName>
    </submittedName>
</protein>
<dbReference type="Pfam" id="PF04542">
    <property type="entry name" value="Sigma70_r2"/>
    <property type="match status" value="1"/>
</dbReference>
<evidence type="ECO:0000256" key="2">
    <source>
        <dbReference type="ARBA" id="ARBA00023015"/>
    </source>
</evidence>
<gene>
    <name evidence="7" type="ORF">JM946_18375</name>
</gene>
<evidence type="ECO:0000259" key="6">
    <source>
        <dbReference type="Pfam" id="PF08281"/>
    </source>
</evidence>
<dbReference type="PANTHER" id="PTHR43133:SF63">
    <property type="entry name" value="RNA POLYMERASE SIGMA FACTOR FECI-RELATED"/>
    <property type="match status" value="1"/>
</dbReference>
<dbReference type="Pfam" id="PF08281">
    <property type="entry name" value="Sigma70_r4_2"/>
    <property type="match status" value="1"/>
</dbReference>
<evidence type="ECO:0000256" key="1">
    <source>
        <dbReference type="ARBA" id="ARBA00010641"/>
    </source>
</evidence>
<evidence type="ECO:0000313" key="8">
    <source>
        <dbReference type="Proteomes" id="UP000661077"/>
    </source>
</evidence>
<keyword evidence="4" id="KW-0804">Transcription</keyword>